<gene>
    <name evidence="1" type="ORF">CTRU02_205923</name>
</gene>
<comment type="caution">
    <text evidence="1">The sequence shown here is derived from an EMBL/GenBank/DDBJ whole genome shotgun (WGS) entry which is preliminary data.</text>
</comment>
<reference evidence="1 2" key="1">
    <citation type="journal article" date="2020" name="Phytopathology">
        <title>Genome Sequence Resources of Colletotrichum truncatum, C. plurivorum, C. musicola, and C. sojae: Four Species Pathogenic to Soybean (Glycine max).</title>
        <authorList>
            <person name="Rogerio F."/>
            <person name="Boufleur T.R."/>
            <person name="Ciampi-Guillardi M."/>
            <person name="Sukno S.A."/>
            <person name="Thon M.R."/>
            <person name="Massola Junior N.S."/>
            <person name="Baroncelli R."/>
        </authorList>
    </citation>
    <scope>NUCLEOTIDE SEQUENCE [LARGE SCALE GENOMIC DNA]</scope>
    <source>
        <strain evidence="1 2">CMES1059</strain>
    </source>
</reference>
<keyword evidence="2" id="KW-1185">Reference proteome</keyword>
<accession>A0ACC3Z5D9</accession>
<proteinExistence type="predicted"/>
<protein>
    <submittedName>
        <fullName evidence="1">SWIM zinc finger protein</fullName>
    </submittedName>
</protein>
<evidence type="ECO:0000313" key="1">
    <source>
        <dbReference type="EMBL" id="KAL0939313.1"/>
    </source>
</evidence>
<name>A0ACC3Z5D9_COLTU</name>
<dbReference type="EMBL" id="VUJX02000003">
    <property type="protein sequence ID" value="KAL0939313.1"/>
    <property type="molecule type" value="Genomic_DNA"/>
</dbReference>
<organism evidence="1 2">
    <name type="scientific">Colletotrichum truncatum</name>
    <name type="common">Anthracnose fungus</name>
    <name type="synonym">Colletotrichum capsici</name>
    <dbReference type="NCBI Taxonomy" id="5467"/>
    <lineage>
        <taxon>Eukaryota</taxon>
        <taxon>Fungi</taxon>
        <taxon>Dikarya</taxon>
        <taxon>Ascomycota</taxon>
        <taxon>Pezizomycotina</taxon>
        <taxon>Sordariomycetes</taxon>
        <taxon>Hypocreomycetidae</taxon>
        <taxon>Glomerellales</taxon>
        <taxon>Glomerellaceae</taxon>
        <taxon>Colletotrichum</taxon>
        <taxon>Colletotrichum truncatum species complex</taxon>
    </lineage>
</organism>
<sequence>MSSPTAVPLFKFEDFKFEELSLSKMAPTTRSQAHQQATRTSSEYNDTDSESESGSGSSSMSDDDDDDRREEDEPIVVTSPSKLCYNLDRLSPEARERVRDTFDHPPQLSLKKCLLRDNYYAFHMTELVDRSIRIGSPDSRWPKPYCSCMEENAPPCEHLLWFLDQLSKQTLYDHDLTLPLNMASGGYPEEIGDPYKDISTFHLDVLADGLHCNIFDPTTVAGDESEHVNGSSDSEDSGESDSEDYLDRPIPRRIQEIREMLAVVTSASAPEDFRPDLVSSSIKKAAVIINKNPIKRHDLEGTIFRMLLTNDEFFHYFLSKMRPTDPVSDPFRKLSQRVDRVLHELDAFAAGTTSTTLTEGPRDVAWAARHITGVVGLIRAAIFKRQRPLEGWERSSAARALIHILSGVVERNRDFIPPSTGRATAASLSRQDRNIYLRLVGDRDEGFVVSILNLLPPDAAAPFLHSLDVIQDRLGVNGAPTSYVEKLRSLMARLKRRASVASQSSAAGSKRQSQGPDRDSKRVK</sequence>
<evidence type="ECO:0000313" key="2">
    <source>
        <dbReference type="Proteomes" id="UP000805649"/>
    </source>
</evidence>
<dbReference type="Proteomes" id="UP000805649">
    <property type="component" value="Unassembled WGS sequence"/>
</dbReference>